<evidence type="ECO:0000256" key="1">
    <source>
        <dbReference type="ARBA" id="ARBA00004141"/>
    </source>
</evidence>
<evidence type="ECO:0000256" key="10">
    <source>
        <dbReference type="ARBA" id="ARBA00023136"/>
    </source>
</evidence>
<comment type="subcellular location">
    <subcellularLocation>
        <location evidence="1">Membrane</location>
        <topology evidence="1">Multi-pass membrane protein</topology>
    </subcellularLocation>
</comment>
<feature type="transmembrane region" description="Helical" evidence="12">
    <location>
        <begin position="44"/>
        <end position="66"/>
    </location>
</feature>
<evidence type="ECO:0000256" key="12">
    <source>
        <dbReference type="SAM" id="Phobius"/>
    </source>
</evidence>
<dbReference type="GO" id="GO:0016020">
    <property type="term" value="C:membrane"/>
    <property type="evidence" value="ECO:0007669"/>
    <property type="project" value="UniProtKB-SubCell"/>
</dbReference>
<gene>
    <name evidence="14" type="ordered locus">Caka_1530</name>
</gene>
<dbReference type="STRING" id="583355.Caka_1530"/>
<organism evidence="14 15">
    <name type="scientific">Coraliomargarita akajimensis (strain DSM 45221 / IAM 15411 / JCM 23193 / KCTC 12865 / 04OKA010-24)</name>
    <dbReference type="NCBI Taxonomy" id="583355"/>
    <lineage>
        <taxon>Bacteria</taxon>
        <taxon>Pseudomonadati</taxon>
        <taxon>Verrucomicrobiota</taxon>
        <taxon>Opitutia</taxon>
        <taxon>Puniceicoccales</taxon>
        <taxon>Coraliomargaritaceae</taxon>
        <taxon>Coraliomargarita</taxon>
    </lineage>
</organism>
<accession>D5EJF0</accession>
<dbReference type="Proteomes" id="UP000000925">
    <property type="component" value="Chromosome"/>
</dbReference>
<evidence type="ECO:0000256" key="7">
    <source>
        <dbReference type="ARBA" id="ARBA00023002"/>
    </source>
</evidence>
<keyword evidence="7 14" id="KW-0560">Oxidoreductase</keyword>
<evidence type="ECO:0000313" key="14">
    <source>
        <dbReference type="EMBL" id="ADE54549.1"/>
    </source>
</evidence>
<evidence type="ECO:0000256" key="4">
    <source>
        <dbReference type="ARBA" id="ARBA00022692"/>
    </source>
</evidence>
<dbReference type="InterPro" id="IPR005804">
    <property type="entry name" value="FA_desaturase_dom"/>
</dbReference>
<name>D5EJF0_CORAD</name>
<protein>
    <submittedName>
        <fullName evidence="14">Stearoyl-CoA 9-desaturase</fullName>
        <ecNumber evidence="14">1.14.19.1</ecNumber>
    </submittedName>
</protein>
<dbReference type="CDD" id="cd03505">
    <property type="entry name" value="Delta9-FADS-like"/>
    <property type="match status" value="1"/>
</dbReference>
<feature type="transmembrane region" description="Helical" evidence="12">
    <location>
        <begin position="20"/>
        <end position="38"/>
    </location>
</feature>
<dbReference type="GO" id="GO:0006633">
    <property type="term" value="P:fatty acid biosynthetic process"/>
    <property type="evidence" value="ECO:0007669"/>
    <property type="project" value="UniProtKB-KW"/>
</dbReference>
<dbReference type="PANTHER" id="PTHR11351">
    <property type="entry name" value="ACYL-COA DESATURASE"/>
    <property type="match status" value="1"/>
</dbReference>
<dbReference type="PRINTS" id="PR00075">
    <property type="entry name" value="FACDDSATRASE"/>
</dbReference>
<evidence type="ECO:0000256" key="8">
    <source>
        <dbReference type="ARBA" id="ARBA00023004"/>
    </source>
</evidence>
<comment type="similarity">
    <text evidence="2">Belongs to the fatty acid desaturase type 2 family.</text>
</comment>
<proteinExistence type="inferred from homology"/>
<evidence type="ECO:0000256" key="6">
    <source>
        <dbReference type="ARBA" id="ARBA00022989"/>
    </source>
</evidence>
<dbReference type="EMBL" id="CP001998">
    <property type="protein sequence ID" value="ADE54549.1"/>
    <property type="molecule type" value="Genomic_DNA"/>
</dbReference>
<reference evidence="14 15" key="1">
    <citation type="journal article" date="2010" name="Stand. Genomic Sci.">
        <title>Complete genome sequence of Coraliomargarita akajimensis type strain (04OKA010-24).</title>
        <authorList>
            <person name="Mavromatis K."/>
            <person name="Abt B."/>
            <person name="Brambilla E."/>
            <person name="Lapidus A."/>
            <person name="Copeland A."/>
            <person name="Deshpande S."/>
            <person name="Nolan M."/>
            <person name="Lucas S."/>
            <person name="Tice H."/>
            <person name="Cheng J.F."/>
            <person name="Han C."/>
            <person name="Detter J.C."/>
            <person name="Woyke T."/>
            <person name="Goodwin L."/>
            <person name="Pitluck S."/>
            <person name="Held B."/>
            <person name="Brettin T."/>
            <person name="Tapia R."/>
            <person name="Ivanova N."/>
            <person name="Mikhailova N."/>
            <person name="Pati A."/>
            <person name="Liolios K."/>
            <person name="Chen A."/>
            <person name="Palaniappan K."/>
            <person name="Land M."/>
            <person name="Hauser L."/>
            <person name="Chang Y.J."/>
            <person name="Jeffries C.D."/>
            <person name="Rohde M."/>
            <person name="Goker M."/>
            <person name="Bristow J."/>
            <person name="Eisen J.A."/>
            <person name="Markowitz V."/>
            <person name="Hugenholtz P."/>
            <person name="Klenk H.P."/>
            <person name="Kyrpides N.C."/>
        </authorList>
    </citation>
    <scope>NUCLEOTIDE SEQUENCE [LARGE SCALE GENOMIC DNA]</scope>
    <source>
        <strain evidence="15">DSM 45221 / IAM 15411 / JCM 23193 / KCTC 12865</strain>
    </source>
</reference>
<dbReference type="PANTHER" id="PTHR11351:SF31">
    <property type="entry name" value="DESATURASE 1, ISOFORM A-RELATED"/>
    <property type="match status" value="1"/>
</dbReference>
<keyword evidence="10 12" id="KW-0472">Membrane</keyword>
<feature type="transmembrane region" description="Helical" evidence="12">
    <location>
        <begin position="78"/>
        <end position="99"/>
    </location>
</feature>
<dbReference type="GO" id="GO:0004768">
    <property type="term" value="F:stearoyl-CoA 9-desaturase activity"/>
    <property type="evidence" value="ECO:0007669"/>
    <property type="project" value="UniProtKB-EC"/>
</dbReference>
<keyword evidence="8" id="KW-0408">Iron</keyword>
<keyword evidence="15" id="KW-1185">Reference proteome</keyword>
<feature type="transmembrane region" description="Helical" evidence="12">
    <location>
        <begin position="119"/>
        <end position="139"/>
    </location>
</feature>
<dbReference type="eggNOG" id="COG1398">
    <property type="taxonomic scope" value="Bacteria"/>
</dbReference>
<dbReference type="RefSeq" id="WP_013043271.1">
    <property type="nucleotide sequence ID" value="NC_014008.1"/>
</dbReference>
<dbReference type="KEGG" id="caa:Caka_1530"/>
<dbReference type="AlphaFoldDB" id="D5EJF0"/>
<keyword evidence="9" id="KW-0443">Lipid metabolism</keyword>
<keyword evidence="11" id="KW-0275">Fatty acid biosynthesis</keyword>
<dbReference type="InterPro" id="IPR015876">
    <property type="entry name" value="Acyl-CoA_DS"/>
</dbReference>
<evidence type="ECO:0000256" key="2">
    <source>
        <dbReference type="ARBA" id="ARBA00008749"/>
    </source>
</evidence>
<evidence type="ECO:0000256" key="5">
    <source>
        <dbReference type="ARBA" id="ARBA00022832"/>
    </source>
</evidence>
<dbReference type="Pfam" id="PF00487">
    <property type="entry name" value="FA_desaturase"/>
    <property type="match status" value="1"/>
</dbReference>
<feature type="transmembrane region" description="Helical" evidence="12">
    <location>
        <begin position="190"/>
        <end position="214"/>
    </location>
</feature>
<evidence type="ECO:0000259" key="13">
    <source>
        <dbReference type="Pfam" id="PF00487"/>
    </source>
</evidence>
<feature type="domain" description="Fatty acid desaturase" evidence="13">
    <location>
        <begin position="42"/>
        <end position="268"/>
    </location>
</feature>
<evidence type="ECO:0000256" key="3">
    <source>
        <dbReference type="ARBA" id="ARBA00022516"/>
    </source>
</evidence>
<evidence type="ECO:0000256" key="9">
    <source>
        <dbReference type="ARBA" id="ARBA00023098"/>
    </source>
</evidence>
<dbReference type="HOGENOM" id="CLU_027359_1_2_0"/>
<dbReference type="EC" id="1.14.19.1" evidence="14"/>
<evidence type="ECO:0000313" key="15">
    <source>
        <dbReference type="Proteomes" id="UP000000925"/>
    </source>
</evidence>
<keyword evidence="6 12" id="KW-1133">Transmembrane helix</keyword>
<evidence type="ECO:0000256" key="11">
    <source>
        <dbReference type="ARBA" id="ARBA00023160"/>
    </source>
</evidence>
<keyword evidence="4 12" id="KW-0812">Transmembrane</keyword>
<sequence>MKLLIEIIKHGLKDEDNRLLMASSPIVLLHIAAFGVFFTGFSWIAVLALALTYVLRVFALTAGFHRYFSHRSFKTSRFFQFVLAWVGTSSAQLGPMWWAANHRHHHQYSDQAEDIHSPVIKTAFWAHIGWVLCRAHSGIKFERVKDLSKYPELRFIDRFHVLPVLSLIAVLYLVGFMLNRYNPSLGTSGLQLVMWGFFLSTVLVYHVTFCVNSVTHIVGKRRFKTDDESRNSWWVALLTFGEGWHNNHHRWPLSARQGMYWWELDLTYYGLLLLQRVGLIWDVRVYPESIYEEANSVARLGS</sequence>
<keyword evidence="3" id="KW-0444">Lipid biosynthesis</keyword>
<keyword evidence="5" id="KW-0276">Fatty acid metabolism</keyword>
<feature type="transmembrane region" description="Helical" evidence="12">
    <location>
        <begin position="159"/>
        <end position="178"/>
    </location>
</feature>